<feature type="transmembrane region" description="Helical" evidence="14">
    <location>
        <begin position="82"/>
        <end position="103"/>
    </location>
</feature>
<evidence type="ECO:0000256" key="7">
    <source>
        <dbReference type="ARBA" id="ARBA00022692"/>
    </source>
</evidence>
<evidence type="ECO:0000256" key="6">
    <source>
        <dbReference type="ARBA" id="ARBA00022617"/>
    </source>
</evidence>
<evidence type="ECO:0000256" key="4">
    <source>
        <dbReference type="ARBA" id="ARBA00017504"/>
    </source>
</evidence>
<evidence type="ECO:0000256" key="15">
    <source>
        <dbReference type="PIRNR" id="PIRNR004638"/>
    </source>
</evidence>
<keyword evidence="10 14" id="KW-0560">Oxidoreductase</keyword>
<dbReference type="EC" id="1.3.99.-" evidence="14 15"/>
<protein>
    <recommendedName>
        <fullName evidence="4 14">Protoporphyrinogen IX oxidase</fullName>
        <shortName evidence="14">PPO</shortName>
        <ecNumber evidence="14 15">1.3.99.-</ecNumber>
    </recommendedName>
</protein>
<dbReference type="EMBL" id="PGTO01000001">
    <property type="protein sequence ID" value="RAU23712.1"/>
    <property type="molecule type" value="Genomic_DNA"/>
</dbReference>
<evidence type="ECO:0000256" key="8">
    <source>
        <dbReference type="ARBA" id="ARBA00022723"/>
    </source>
</evidence>
<keyword evidence="6 14" id="KW-0349">Heme</keyword>
<keyword evidence="17" id="KW-1185">Reference proteome</keyword>
<evidence type="ECO:0000256" key="14">
    <source>
        <dbReference type="HAMAP-Rule" id="MF_02239"/>
    </source>
</evidence>
<accession>A0A364P2Z3</accession>
<evidence type="ECO:0000256" key="12">
    <source>
        <dbReference type="ARBA" id="ARBA00023136"/>
    </source>
</evidence>
<keyword evidence="9 14" id="KW-1133">Transmembrane helix</keyword>
<dbReference type="PANTHER" id="PTHR40255">
    <property type="entry name" value="UPF0093 MEMBRANE PROTEIN SLR1790"/>
    <property type="match status" value="1"/>
</dbReference>
<name>A0A364P2Z3_9PROT</name>
<evidence type="ECO:0000256" key="5">
    <source>
        <dbReference type="ARBA" id="ARBA00022475"/>
    </source>
</evidence>
<comment type="pathway">
    <text evidence="2 14 15">Porphyrin-containing compound metabolism; protoporphyrin-IX biosynthesis; protoporphyrin-IX from protoporphyrinogen-IX: step 1/1.</text>
</comment>
<dbReference type="Pfam" id="PF03653">
    <property type="entry name" value="UPF0093"/>
    <property type="match status" value="1"/>
</dbReference>
<sequence length="148" mass="16736">MLSGEAYLWVKAIHVIAVISWMAGLLYLPRLFVYHCQVHPKSETSALFKVMERRLLKAIMTPAMVLAWVLGLTMAVDGGLFAQHWFHAKLLAVVGMTGAHVFLTRCKNDFAEDRNSRSEKFYRVINEVPTLLMIAIVILVIVKPVFGH</sequence>
<evidence type="ECO:0000256" key="2">
    <source>
        <dbReference type="ARBA" id="ARBA00005073"/>
    </source>
</evidence>
<feature type="transmembrane region" description="Helical" evidence="14">
    <location>
        <begin position="124"/>
        <end position="146"/>
    </location>
</feature>
<comment type="catalytic activity">
    <reaction evidence="13 14 15">
        <text>protoporphyrinogen IX + 3 A = protoporphyrin IX + 3 AH2</text>
        <dbReference type="Rhea" id="RHEA:62000"/>
        <dbReference type="ChEBI" id="CHEBI:13193"/>
        <dbReference type="ChEBI" id="CHEBI:17499"/>
        <dbReference type="ChEBI" id="CHEBI:57306"/>
        <dbReference type="ChEBI" id="CHEBI:57307"/>
    </reaction>
</comment>
<dbReference type="Proteomes" id="UP000251075">
    <property type="component" value="Unassembled WGS sequence"/>
</dbReference>
<evidence type="ECO:0000313" key="16">
    <source>
        <dbReference type="EMBL" id="RAU23712.1"/>
    </source>
</evidence>
<keyword evidence="12 14" id="KW-0472">Membrane</keyword>
<dbReference type="NCBIfam" id="TIGR00701">
    <property type="entry name" value="protoporphyrinogen oxidase HemJ"/>
    <property type="match status" value="1"/>
</dbReference>
<dbReference type="GO" id="GO:0046872">
    <property type="term" value="F:metal ion binding"/>
    <property type="evidence" value="ECO:0007669"/>
    <property type="project" value="UniProtKB-UniRule"/>
</dbReference>
<evidence type="ECO:0000313" key="17">
    <source>
        <dbReference type="Proteomes" id="UP000251075"/>
    </source>
</evidence>
<feature type="transmembrane region" description="Helical" evidence="14">
    <location>
        <begin position="55"/>
        <end position="76"/>
    </location>
</feature>
<dbReference type="PIRSF" id="PIRSF004638">
    <property type="entry name" value="UCP004638"/>
    <property type="match status" value="1"/>
</dbReference>
<reference evidence="16 17" key="1">
    <citation type="submission" date="2017-11" db="EMBL/GenBank/DDBJ databases">
        <title>Draft genome sequence of magnetotactic bacterium Magnetospirillum kuznetsovii LBB-42.</title>
        <authorList>
            <person name="Grouzdev D.S."/>
            <person name="Rysina M.S."/>
            <person name="Baslerov R.V."/>
            <person name="Koziaeva V."/>
        </authorList>
    </citation>
    <scope>NUCLEOTIDE SEQUENCE [LARGE SCALE GENOMIC DNA]</scope>
    <source>
        <strain evidence="16 17">LBB-42</strain>
    </source>
</reference>
<organism evidence="16 17">
    <name type="scientific">Paramagnetospirillum kuznetsovii</name>
    <dbReference type="NCBI Taxonomy" id="2053833"/>
    <lineage>
        <taxon>Bacteria</taxon>
        <taxon>Pseudomonadati</taxon>
        <taxon>Pseudomonadota</taxon>
        <taxon>Alphaproteobacteria</taxon>
        <taxon>Rhodospirillales</taxon>
        <taxon>Magnetospirillaceae</taxon>
        <taxon>Paramagnetospirillum</taxon>
    </lineage>
</organism>
<dbReference type="UniPathway" id="UPA00251">
    <property type="reaction ID" value="UER00324"/>
</dbReference>
<comment type="function">
    <text evidence="14 15">Catalyzes the oxidation of protoporphyrinogen IX to protoporphyrin IX.</text>
</comment>
<proteinExistence type="inferred from homology"/>
<dbReference type="AlphaFoldDB" id="A0A364P2Z3"/>
<dbReference type="PANTHER" id="PTHR40255:SF1">
    <property type="entry name" value="PROTOPORPHYRINOGEN IX OXIDASE"/>
    <property type="match status" value="1"/>
</dbReference>
<keyword evidence="11 14" id="KW-0408">Iron</keyword>
<keyword evidence="5 14" id="KW-1003">Cell membrane</keyword>
<evidence type="ECO:0000256" key="10">
    <source>
        <dbReference type="ARBA" id="ARBA00023002"/>
    </source>
</evidence>
<evidence type="ECO:0000256" key="3">
    <source>
        <dbReference type="ARBA" id="ARBA00006501"/>
    </source>
</evidence>
<comment type="subunit">
    <text evidence="14">Homodimer.</text>
</comment>
<feature type="binding site" description="axial binding residue" evidence="14">
    <location>
        <position position="89"/>
    </location>
    <ligand>
        <name>heme</name>
        <dbReference type="ChEBI" id="CHEBI:30413"/>
    </ligand>
    <ligandPart>
        <name>Fe</name>
        <dbReference type="ChEBI" id="CHEBI:18248"/>
    </ligandPart>
</feature>
<comment type="subcellular location">
    <subcellularLocation>
        <location evidence="1 14">Cell membrane</location>
        <topology evidence="1 14">Multi-pass membrane protein</topology>
    </subcellularLocation>
</comment>
<comment type="similarity">
    <text evidence="3 14 15">Belongs to the HemJ family.</text>
</comment>
<evidence type="ECO:0000256" key="13">
    <source>
        <dbReference type="ARBA" id="ARBA00048390"/>
    </source>
</evidence>
<dbReference type="GO" id="GO:0006782">
    <property type="term" value="P:protoporphyrinogen IX biosynthetic process"/>
    <property type="evidence" value="ECO:0007669"/>
    <property type="project" value="UniProtKB-UniRule"/>
</dbReference>
<keyword evidence="7 14" id="KW-0812">Transmembrane</keyword>
<gene>
    <name evidence="16" type="ORF">CU669_00995</name>
</gene>
<dbReference type="OrthoDB" id="9800824at2"/>
<dbReference type="GO" id="GO:0005886">
    <property type="term" value="C:plasma membrane"/>
    <property type="evidence" value="ECO:0007669"/>
    <property type="project" value="UniProtKB-SubCell"/>
</dbReference>
<dbReference type="HAMAP" id="MF_02239">
    <property type="entry name" value="HemJ"/>
    <property type="match status" value="1"/>
</dbReference>
<feature type="transmembrane region" description="Helical" evidence="14">
    <location>
        <begin position="12"/>
        <end position="34"/>
    </location>
</feature>
<feature type="binding site" description="axial binding residue" evidence="14">
    <location>
        <position position="14"/>
    </location>
    <ligand>
        <name>heme</name>
        <dbReference type="ChEBI" id="CHEBI:30413"/>
    </ligand>
    <ligandPart>
        <name>Fe</name>
        <dbReference type="ChEBI" id="CHEBI:18248"/>
    </ligandPart>
</feature>
<dbReference type="InterPro" id="IPR005265">
    <property type="entry name" value="HemJ-like"/>
</dbReference>
<evidence type="ECO:0000256" key="9">
    <source>
        <dbReference type="ARBA" id="ARBA00022989"/>
    </source>
</evidence>
<keyword evidence="8 14" id="KW-0479">Metal-binding</keyword>
<evidence type="ECO:0000256" key="11">
    <source>
        <dbReference type="ARBA" id="ARBA00023004"/>
    </source>
</evidence>
<dbReference type="RefSeq" id="WP_112141943.1">
    <property type="nucleotide sequence ID" value="NZ_PGTO01000001.1"/>
</dbReference>
<dbReference type="GO" id="GO:0070818">
    <property type="term" value="F:protoporphyrinogen oxidase activity"/>
    <property type="evidence" value="ECO:0007669"/>
    <property type="project" value="UniProtKB-UniRule"/>
</dbReference>
<comment type="caution">
    <text evidence="16">The sequence shown here is derived from an EMBL/GenBank/DDBJ whole genome shotgun (WGS) entry which is preliminary data.</text>
</comment>
<comment type="cofactor">
    <cofactor evidence="14 15">
        <name>heme b</name>
        <dbReference type="ChEBI" id="CHEBI:60344"/>
    </cofactor>
    <text evidence="14 15">Binds 1 heme b (iron(II)-protoporphyrin IX) group per subunit.</text>
</comment>
<evidence type="ECO:0000256" key="1">
    <source>
        <dbReference type="ARBA" id="ARBA00004651"/>
    </source>
</evidence>